<feature type="region of interest" description="Disordered" evidence="1">
    <location>
        <begin position="105"/>
        <end position="124"/>
    </location>
</feature>
<comment type="caution">
    <text evidence="2">The sequence shown here is derived from an EMBL/GenBank/DDBJ whole genome shotgun (WGS) entry which is preliminary data.</text>
</comment>
<evidence type="ECO:0008006" key="4">
    <source>
        <dbReference type="Google" id="ProtNLM"/>
    </source>
</evidence>
<dbReference type="RefSeq" id="WP_109137881.1">
    <property type="nucleotide sequence ID" value="NZ_QFFN01000030.1"/>
</dbReference>
<gene>
    <name evidence="2" type="ORF">DF200_08680</name>
</gene>
<proteinExistence type="predicted"/>
<evidence type="ECO:0000313" key="3">
    <source>
        <dbReference type="Proteomes" id="UP000245753"/>
    </source>
</evidence>
<dbReference type="AlphaFoldDB" id="A0A2U2MQT7"/>
<dbReference type="OrthoDB" id="3391752at2"/>
<feature type="compositionally biased region" description="Basic and acidic residues" evidence="1">
    <location>
        <begin position="105"/>
        <end position="116"/>
    </location>
</feature>
<name>A0A2U2MQT7_9BIFI</name>
<evidence type="ECO:0000313" key="2">
    <source>
        <dbReference type="EMBL" id="PWG59217.1"/>
    </source>
</evidence>
<evidence type="ECO:0000256" key="1">
    <source>
        <dbReference type="SAM" id="MobiDB-lite"/>
    </source>
</evidence>
<sequence length="215" mass="24603">MSLPNGGYDGPVPDFPLGRYRVMEVVEKGVARFSEKETRAFRRRELAMWKAVWKYPQAWARSIPQYSYMVFDVALYCRSMAIAEFLAQRRRERFARKMERLSHKSKPVETVEKPSEDVEWPANVQPPTENVVNHILHGEGDGKRGGHLYGTGVPGKTEFPKDWTGDDIVQAISHVMTAPDWITPAKNERALTDSARPLMASRLRSRHTRLTTSMS</sequence>
<keyword evidence="3" id="KW-1185">Reference proteome</keyword>
<dbReference type="EMBL" id="QFFN01000030">
    <property type="protein sequence ID" value="PWG59217.1"/>
    <property type="molecule type" value="Genomic_DNA"/>
</dbReference>
<protein>
    <recommendedName>
        <fullName evidence="4">Bacterial EndoU nuclease domain-containing protein</fullName>
    </recommendedName>
</protein>
<organism evidence="2 3">
    <name type="scientific">Bifidobacterium catulorum</name>
    <dbReference type="NCBI Taxonomy" id="1630173"/>
    <lineage>
        <taxon>Bacteria</taxon>
        <taxon>Bacillati</taxon>
        <taxon>Actinomycetota</taxon>
        <taxon>Actinomycetes</taxon>
        <taxon>Bifidobacteriales</taxon>
        <taxon>Bifidobacteriaceae</taxon>
        <taxon>Bifidobacterium</taxon>
    </lineage>
</organism>
<accession>A0A2U2MQT7</accession>
<reference evidence="2 3" key="1">
    <citation type="journal article" date="2018" name="Int. J. Syst. Evol. Microbiol.">
        <title>Bifidobacterium catulorum sp. nov., a novel taxon from the faeces of the baby common marmoset (Callithrix jacchus).</title>
        <authorList>
            <person name="Modesto M."/>
            <person name="Michelini S."/>
            <person name="Oki K."/>
            <person name="Biavati B."/>
            <person name="Watanabe K."/>
            <person name="Mattarelli P."/>
        </authorList>
    </citation>
    <scope>NUCLEOTIDE SEQUENCE [LARGE SCALE GENOMIC DNA]</scope>
    <source>
        <strain evidence="2 3">MRM 8.19</strain>
    </source>
</reference>
<dbReference type="Proteomes" id="UP000245753">
    <property type="component" value="Unassembled WGS sequence"/>
</dbReference>